<evidence type="ECO:0000256" key="1">
    <source>
        <dbReference type="SAM" id="MobiDB-lite"/>
    </source>
</evidence>
<keyword evidence="3" id="KW-1185">Reference proteome</keyword>
<reference evidence="2 3" key="1">
    <citation type="submission" date="2024-01" db="EMBL/GenBank/DDBJ databases">
        <authorList>
            <person name="Waweru B."/>
        </authorList>
    </citation>
    <scope>NUCLEOTIDE SEQUENCE [LARGE SCALE GENOMIC DNA]</scope>
</reference>
<evidence type="ECO:0000313" key="3">
    <source>
        <dbReference type="Proteomes" id="UP001314170"/>
    </source>
</evidence>
<dbReference type="AlphaFoldDB" id="A0AAV1QQM3"/>
<dbReference type="EMBL" id="CAWUPB010000079">
    <property type="protein sequence ID" value="CAK7323284.1"/>
    <property type="molecule type" value="Genomic_DNA"/>
</dbReference>
<comment type="caution">
    <text evidence="2">The sequence shown here is derived from an EMBL/GenBank/DDBJ whole genome shotgun (WGS) entry which is preliminary data.</text>
</comment>
<proteinExistence type="predicted"/>
<sequence length="132" mass="15247">MDEQETDLRKNRSLTVIVLEETAKKHDFKKHLCGKHRHFVTVNIKTKLGARQETRLNGIFSNFESSKATWDVGESSSPTSSRGRPNQNLDFKKSFETLLGGMRSLASFTTRQERREIMVESLNINTEPMRFE</sequence>
<evidence type="ECO:0000313" key="2">
    <source>
        <dbReference type="EMBL" id="CAK7323284.1"/>
    </source>
</evidence>
<feature type="region of interest" description="Disordered" evidence="1">
    <location>
        <begin position="68"/>
        <end position="89"/>
    </location>
</feature>
<protein>
    <submittedName>
        <fullName evidence="2">Uncharacterized protein</fullName>
    </submittedName>
</protein>
<name>A0AAV1QQM3_9ROSI</name>
<organism evidence="2 3">
    <name type="scientific">Dovyalis caffra</name>
    <dbReference type="NCBI Taxonomy" id="77055"/>
    <lineage>
        <taxon>Eukaryota</taxon>
        <taxon>Viridiplantae</taxon>
        <taxon>Streptophyta</taxon>
        <taxon>Embryophyta</taxon>
        <taxon>Tracheophyta</taxon>
        <taxon>Spermatophyta</taxon>
        <taxon>Magnoliopsida</taxon>
        <taxon>eudicotyledons</taxon>
        <taxon>Gunneridae</taxon>
        <taxon>Pentapetalae</taxon>
        <taxon>rosids</taxon>
        <taxon>fabids</taxon>
        <taxon>Malpighiales</taxon>
        <taxon>Salicaceae</taxon>
        <taxon>Flacourtieae</taxon>
        <taxon>Dovyalis</taxon>
    </lineage>
</organism>
<accession>A0AAV1QQM3</accession>
<gene>
    <name evidence="2" type="ORF">DCAF_LOCUS907</name>
</gene>
<dbReference type="Proteomes" id="UP001314170">
    <property type="component" value="Unassembled WGS sequence"/>
</dbReference>